<evidence type="ECO:0000313" key="2">
    <source>
        <dbReference type="Proteomes" id="UP001434883"/>
    </source>
</evidence>
<name>A0ABV0R8S0_9TELE</name>
<protein>
    <submittedName>
        <fullName evidence="1">Uncharacterized protein</fullName>
    </submittedName>
</protein>
<comment type="caution">
    <text evidence="1">The sequence shown here is derived from an EMBL/GenBank/DDBJ whole genome shotgun (WGS) entry which is preliminary data.</text>
</comment>
<evidence type="ECO:0000313" key="1">
    <source>
        <dbReference type="EMBL" id="MEQ2204431.1"/>
    </source>
</evidence>
<proteinExistence type="predicted"/>
<keyword evidence="2" id="KW-1185">Reference proteome</keyword>
<organism evidence="1 2">
    <name type="scientific">Xenoophorus captivus</name>
    <dbReference type="NCBI Taxonomy" id="1517983"/>
    <lineage>
        <taxon>Eukaryota</taxon>
        <taxon>Metazoa</taxon>
        <taxon>Chordata</taxon>
        <taxon>Craniata</taxon>
        <taxon>Vertebrata</taxon>
        <taxon>Euteleostomi</taxon>
        <taxon>Actinopterygii</taxon>
        <taxon>Neopterygii</taxon>
        <taxon>Teleostei</taxon>
        <taxon>Neoteleostei</taxon>
        <taxon>Acanthomorphata</taxon>
        <taxon>Ovalentaria</taxon>
        <taxon>Atherinomorphae</taxon>
        <taxon>Cyprinodontiformes</taxon>
        <taxon>Goodeidae</taxon>
        <taxon>Xenoophorus</taxon>
    </lineage>
</organism>
<reference evidence="1 2" key="1">
    <citation type="submission" date="2021-06" db="EMBL/GenBank/DDBJ databases">
        <authorList>
            <person name="Palmer J.M."/>
        </authorList>
    </citation>
    <scope>NUCLEOTIDE SEQUENCE [LARGE SCALE GENOMIC DNA]</scope>
    <source>
        <strain evidence="1 2">XC_2019</strain>
        <tissue evidence="1">Muscle</tissue>
    </source>
</reference>
<dbReference type="EMBL" id="JAHRIN010036355">
    <property type="protein sequence ID" value="MEQ2204431.1"/>
    <property type="molecule type" value="Genomic_DNA"/>
</dbReference>
<accession>A0ABV0R8S0</accession>
<sequence>MSWHKCAQSGCKLGQLLNVNINCIKYRVIIAVSSIVFQSHSQAETGADSSAKGPPDTQLRRALVSRPDCQTVCPKTVQRMPENYVPCVFLGQGEHRSSSKCPAMGWDRSAMLDKESCRSSIELNNNSYIDKEHQQRAEIHTRRPSKDVGVLKWKCEVRFFVFLEQNINKNLILLCLVPLYVQVQFHLMLYIQMQLCERSLKDWISERNSRPKEEQISGCNCLKRFSILLQGRVVPLQTQCPHI</sequence>
<gene>
    <name evidence="1" type="ORF">XENOCAPTIV_013129</name>
</gene>
<dbReference type="Proteomes" id="UP001434883">
    <property type="component" value="Unassembled WGS sequence"/>
</dbReference>